<organism evidence="16 17">
    <name type="scientific">Halanaerobium praevalens (strain ATCC 33744 / DSM 2228 / GSL)</name>
    <dbReference type="NCBI Taxonomy" id="572479"/>
    <lineage>
        <taxon>Bacteria</taxon>
        <taxon>Bacillati</taxon>
        <taxon>Bacillota</taxon>
        <taxon>Clostridia</taxon>
        <taxon>Halanaerobiales</taxon>
        <taxon>Halanaerobiaceae</taxon>
        <taxon>Halanaerobium</taxon>
    </lineage>
</organism>
<dbReference type="EC" id="2.5.1.17" evidence="3 14"/>
<dbReference type="SUPFAM" id="SSF89028">
    <property type="entry name" value="Cobalamin adenosyltransferase-like"/>
    <property type="match status" value="1"/>
</dbReference>
<evidence type="ECO:0000256" key="6">
    <source>
        <dbReference type="ARBA" id="ARBA00022679"/>
    </source>
</evidence>
<feature type="domain" description="Cobalamin adenosyltransferase-like" evidence="15">
    <location>
        <begin position="8"/>
        <end position="171"/>
    </location>
</feature>
<evidence type="ECO:0000259" key="15">
    <source>
        <dbReference type="Pfam" id="PF01923"/>
    </source>
</evidence>
<evidence type="ECO:0000256" key="11">
    <source>
        <dbReference type="ARBA" id="ARBA00033354"/>
    </source>
</evidence>
<evidence type="ECO:0000256" key="9">
    <source>
        <dbReference type="ARBA" id="ARBA00031529"/>
    </source>
</evidence>
<evidence type="ECO:0000256" key="14">
    <source>
        <dbReference type="RuleBase" id="RU366026"/>
    </source>
</evidence>
<reference evidence="17" key="1">
    <citation type="submission" date="2010-10" db="EMBL/GenBank/DDBJ databases">
        <title>The complete genome of Halanaerobium praevalens DSM 2228.</title>
        <authorList>
            <consortium name="US DOE Joint Genome Institute (JGI-PGF)"/>
            <person name="Lucas S."/>
            <person name="Copeland A."/>
            <person name="Lapidus A."/>
            <person name="Glavina del Rio T."/>
            <person name="Dalin E."/>
            <person name="Tice H."/>
            <person name="Bruce D."/>
            <person name="Goodwin L."/>
            <person name="Pitluck S."/>
            <person name="Kyrpides N."/>
            <person name="Mavromatis K."/>
            <person name="Ivanova N."/>
            <person name="Ovchinnikova G."/>
            <person name="Chertkov O."/>
            <person name="Detter J.C."/>
            <person name="Han C."/>
            <person name="Larimer F."/>
            <person name="Land M."/>
            <person name="Hauser L."/>
            <person name="Markowitz V."/>
            <person name="Cheng J.-F."/>
            <person name="Hugenholtz P."/>
            <person name="Woyke T."/>
            <person name="Wu D."/>
            <person name="Tindall B."/>
            <person name="Pomrenke H.G."/>
            <person name="Brambilla E."/>
            <person name="Klenk H.-P."/>
            <person name="Eisen J.A."/>
        </authorList>
    </citation>
    <scope>NUCLEOTIDE SEQUENCE [LARGE SCALE GENOMIC DNA]</scope>
    <source>
        <strain evidence="17">ATCC 33744 / DSM 2228 / GSL</strain>
    </source>
</reference>
<accession>E3DQP7</accession>
<protein>
    <recommendedName>
        <fullName evidence="4 14">Corrinoid adenosyltransferase</fullName>
        <ecNumber evidence="3 14">2.5.1.17</ecNumber>
    </recommendedName>
    <alternativeName>
        <fullName evidence="9 14">Cob(II)alamin adenosyltransferase</fullName>
    </alternativeName>
    <alternativeName>
        <fullName evidence="11 14">Cob(II)yrinic acid a,c-diamide adenosyltransferase</fullName>
    </alternativeName>
    <alternativeName>
        <fullName evidence="10 14">Cobinamide/cobalamin adenosyltransferase</fullName>
    </alternativeName>
</protein>
<evidence type="ECO:0000313" key="16">
    <source>
        <dbReference type="EMBL" id="ADO77958.1"/>
    </source>
</evidence>
<dbReference type="UniPathway" id="UPA00148">
    <property type="reaction ID" value="UER00233"/>
</dbReference>
<dbReference type="EMBL" id="CP002175">
    <property type="protein sequence ID" value="ADO77958.1"/>
    <property type="molecule type" value="Genomic_DNA"/>
</dbReference>
<keyword evidence="17" id="KW-1185">Reference proteome</keyword>
<evidence type="ECO:0000256" key="2">
    <source>
        <dbReference type="ARBA" id="ARBA00007487"/>
    </source>
</evidence>
<evidence type="ECO:0000256" key="5">
    <source>
        <dbReference type="ARBA" id="ARBA00022573"/>
    </source>
</evidence>
<evidence type="ECO:0000256" key="4">
    <source>
        <dbReference type="ARBA" id="ARBA00020963"/>
    </source>
</evidence>
<dbReference type="PANTHER" id="PTHR12213:SF0">
    <property type="entry name" value="CORRINOID ADENOSYLTRANSFERASE MMAB"/>
    <property type="match status" value="1"/>
</dbReference>
<evidence type="ECO:0000313" key="17">
    <source>
        <dbReference type="Proteomes" id="UP000006866"/>
    </source>
</evidence>
<dbReference type="Pfam" id="PF01923">
    <property type="entry name" value="Cob_adeno_trans"/>
    <property type="match status" value="1"/>
</dbReference>
<dbReference type="InterPro" id="IPR016030">
    <property type="entry name" value="CblAdoTrfase-like"/>
</dbReference>
<evidence type="ECO:0000256" key="1">
    <source>
        <dbReference type="ARBA" id="ARBA00005121"/>
    </source>
</evidence>
<name>E3DQP7_HALPG</name>
<evidence type="ECO:0000256" key="12">
    <source>
        <dbReference type="ARBA" id="ARBA00048555"/>
    </source>
</evidence>
<dbReference type="HOGENOM" id="CLU_083486_0_1_9"/>
<dbReference type="Proteomes" id="UP000006866">
    <property type="component" value="Chromosome"/>
</dbReference>
<dbReference type="InterPro" id="IPR029499">
    <property type="entry name" value="PduO-typ"/>
</dbReference>
<reference evidence="16 17" key="2">
    <citation type="journal article" date="2011" name="Stand. Genomic Sci.">
        <title>Complete genome sequence of the extremely halophilic Halanaerobium praevalens type strain (GSL).</title>
        <authorList>
            <person name="Ivanova N."/>
            <person name="Sikorski J."/>
            <person name="Chertkov O."/>
            <person name="Nolan M."/>
            <person name="Lucas S."/>
            <person name="Hammon N."/>
            <person name="Deshpande S."/>
            <person name="Cheng J.F."/>
            <person name="Tapia R."/>
            <person name="Han C."/>
            <person name="Goodwin L."/>
            <person name="Pitluck S."/>
            <person name="Huntemann M."/>
            <person name="Liolios K."/>
            <person name="Pagani I."/>
            <person name="Mavromatis K."/>
            <person name="Ovchinikova G."/>
            <person name="Pati A."/>
            <person name="Chen A."/>
            <person name="Palaniappan K."/>
            <person name="Land M."/>
            <person name="Hauser L."/>
            <person name="Brambilla E.M."/>
            <person name="Kannan K.P."/>
            <person name="Rohde M."/>
            <person name="Tindall B.J."/>
            <person name="Goker M."/>
            <person name="Detter J.C."/>
            <person name="Woyke T."/>
            <person name="Bristow J."/>
            <person name="Eisen J.A."/>
            <person name="Markowitz V."/>
            <person name="Hugenholtz P."/>
            <person name="Kyrpides N.C."/>
            <person name="Klenk H.P."/>
            <person name="Lapidus A."/>
        </authorList>
    </citation>
    <scope>NUCLEOTIDE SEQUENCE [LARGE SCALE GENOMIC DNA]</scope>
    <source>
        <strain evidence="17">ATCC 33744 / DSM 2228 / GSL</strain>
    </source>
</reference>
<dbReference type="InterPro" id="IPR036451">
    <property type="entry name" value="CblAdoTrfase-like_sf"/>
</dbReference>
<evidence type="ECO:0000256" key="13">
    <source>
        <dbReference type="ARBA" id="ARBA00048692"/>
    </source>
</evidence>
<evidence type="ECO:0000256" key="3">
    <source>
        <dbReference type="ARBA" id="ARBA00012454"/>
    </source>
</evidence>
<keyword evidence="8 14" id="KW-0067">ATP-binding</keyword>
<dbReference type="NCBIfam" id="TIGR00636">
    <property type="entry name" value="PduO_Nterm"/>
    <property type="match status" value="1"/>
</dbReference>
<evidence type="ECO:0000256" key="7">
    <source>
        <dbReference type="ARBA" id="ARBA00022741"/>
    </source>
</evidence>
<dbReference type="GO" id="GO:0005524">
    <property type="term" value="F:ATP binding"/>
    <property type="evidence" value="ECO:0007669"/>
    <property type="project" value="UniProtKB-UniRule"/>
</dbReference>
<keyword evidence="6 14" id="KW-0808">Transferase</keyword>
<dbReference type="Gene3D" id="1.20.1200.10">
    <property type="entry name" value="Cobalamin adenosyltransferase-like"/>
    <property type="match status" value="1"/>
</dbReference>
<gene>
    <name evidence="16" type="ordered locus">Hprae_1833</name>
</gene>
<dbReference type="KEGG" id="hpk:Hprae_1833"/>
<keyword evidence="7 14" id="KW-0547">Nucleotide-binding</keyword>
<dbReference type="PATRIC" id="fig|572479.3.peg.1866"/>
<dbReference type="GO" id="GO:0009236">
    <property type="term" value="P:cobalamin biosynthetic process"/>
    <property type="evidence" value="ECO:0007669"/>
    <property type="project" value="UniProtKB-UniRule"/>
</dbReference>
<evidence type="ECO:0000256" key="10">
    <source>
        <dbReference type="ARBA" id="ARBA00033334"/>
    </source>
</evidence>
<keyword evidence="5 14" id="KW-0169">Cobalamin biosynthesis</keyword>
<comment type="pathway">
    <text evidence="1 14">Cofactor biosynthesis; adenosylcobalamin biosynthesis; adenosylcobalamin from cob(II)yrinate a,c-diamide: step 2/7.</text>
</comment>
<dbReference type="RefSeq" id="WP_014553975.1">
    <property type="nucleotide sequence ID" value="NC_017455.1"/>
</dbReference>
<proteinExistence type="inferred from homology"/>
<comment type="catalytic activity">
    <reaction evidence="12 14">
        <text>2 cob(II)yrinate a,c diamide + reduced [electron-transfer flavoprotein] + 2 ATP = 2 adenosylcob(III)yrinate a,c-diamide + 2 triphosphate + oxidized [electron-transfer flavoprotein] + 3 H(+)</text>
        <dbReference type="Rhea" id="RHEA:11528"/>
        <dbReference type="Rhea" id="RHEA-COMP:10685"/>
        <dbReference type="Rhea" id="RHEA-COMP:10686"/>
        <dbReference type="ChEBI" id="CHEBI:15378"/>
        <dbReference type="ChEBI" id="CHEBI:18036"/>
        <dbReference type="ChEBI" id="CHEBI:30616"/>
        <dbReference type="ChEBI" id="CHEBI:57692"/>
        <dbReference type="ChEBI" id="CHEBI:58307"/>
        <dbReference type="ChEBI" id="CHEBI:58503"/>
        <dbReference type="ChEBI" id="CHEBI:58537"/>
        <dbReference type="EC" id="2.5.1.17"/>
    </reaction>
</comment>
<dbReference type="eggNOG" id="COG2096">
    <property type="taxonomic scope" value="Bacteria"/>
</dbReference>
<dbReference type="PANTHER" id="PTHR12213">
    <property type="entry name" value="CORRINOID ADENOSYLTRANSFERASE"/>
    <property type="match status" value="1"/>
</dbReference>
<dbReference type="GO" id="GO:0008817">
    <property type="term" value="F:corrinoid adenosyltransferase activity"/>
    <property type="evidence" value="ECO:0007669"/>
    <property type="project" value="UniProtKB-UniRule"/>
</dbReference>
<comment type="catalytic activity">
    <reaction evidence="13 14">
        <text>2 cob(II)alamin + reduced [electron-transfer flavoprotein] + 2 ATP = 2 adenosylcob(III)alamin + 2 triphosphate + oxidized [electron-transfer flavoprotein] + 3 H(+)</text>
        <dbReference type="Rhea" id="RHEA:28671"/>
        <dbReference type="Rhea" id="RHEA-COMP:10685"/>
        <dbReference type="Rhea" id="RHEA-COMP:10686"/>
        <dbReference type="ChEBI" id="CHEBI:15378"/>
        <dbReference type="ChEBI" id="CHEBI:16304"/>
        <dbReference type="ChEBI" id="CHEBI:18036"/>
        <dbReference type="ChEBI" id="CHEBI:18408"/>
        <dbReference type="ChEBI" id="CHEBI:30616"/>
        <dbReference type="ChEBI" id="CHEBI:57692"/>
        <dbReference type="ChEBI" id="CHEBI:58307"/>
        <dbReference type="EC" id="2.5.1.17"/>
    </reaction>
</comment>
<evidence type="ECO:0000256" key="8">
    <source>
        <dbReference type="ARBA" id="ARBA00022840"/>
    </source>
</evidence>
<dbReference type="AlphaFoldDB" id="E3DQP7"/>
<comment type="similarity">
    <text evidence="2 14">Belongs to the Cob(I)alamin adenosyltransferase family.</text>
</comment>
<sequence length="183" mass="21157">MEGKDMKIYTKGGDKGKTSLYDNSRVPKDSVRVESYGTVDELNSVLGFAKNFVDDEEIYDLIRSIQRKLFNLAGELATPNWNKFPEKITEEDIKFLEDKIDYYLEQMNKKERSMFIIPGSSKASGALHQARTICRRAERRITKLAGKADISLDLQKYVNRLSDLIYTLARYSETDLDYVNFKK</sequence>
<dbReference type="STRING" id="572479.Hprae_1833"/>